<accession>A0A1Z4JBR4</accession>
<evidence type="ECO:0008006" key="4">
    <source>
        <dbReference type="Google" id="ProtNLM"/>
    </source>
</evidence>
<gene>
    <name evidence="2" type="ORF">NIES2135_07090</name>
</gene>
<protein>
    <recommendedName>
        <fullName evidence="4">Ssl1498 family light-harvesting-like protein</fullName>
    </recommendedName>
</protein>
<organism evidence="2 3">
    <name type="scientific">Leptolyngbya boryana NIES-2135</name>
    <dbReference type="NCBI Taxonomy" id="1973484"/>
    <lineage>
        <taxon>Bacteria</taxon>
        <taxon>Bacillati</taxon>
        <taxon>Cyanobacteriota</taxon>
        <taxon>Cyanophyceae</taxon>
        <taxon>Leptolyngbyales</taxon>
        <taxon>Leptolyngbyaceae</taxon>
        <taxon>Leptolyngbya group</taxon>
        <taxon>Leptolyngbya</taxon>
    </lineage>
</organism>
<dbReference type="Pfam" id="PF26394">
    <property type="entry name" value="Psb34"/>
    <property type="match status" value="1"/>
</dbReference>
<reference evidence="2 3" key="1">
    <citation type="submission" date="2017-06" db="EMBL/GenBank/DDBJ databases">
        <title>Genome sequencing of cyanobaciteial culture collection at National Institute for Environmental Studies (NIES).</title>
        <authorList>
            <person name="Hirose Y."/>
            <person name="Shimura Y."/>
            <person name="Fujisawa T."/>
            <person name="Nakamura Y."/>
            <person name="Kawachi M."/>
        </authorList>
    </citation>
    <scope>NUCLEOTIDE SEQUENCE [LARGE SCALE GENOMIC DNA]</scope>
    <source>
        <strain evidence="2 3">NIES-2135</strain>
    </source>
</reference>
<proteinExistence type="predicted"/>
<keyword evidence="1" id="KW-1133">Transmembrane helix</keyword>
<sequence length="56" mass="6298">MYTTRNEDGILNNYASEPVMYFAESPSFEQQQNYAFQGAIAFLLVAFTFLTAFAAS</sequence>
<dbReference type="EMBL" id="AP018203">
    <property type="protein sequence ID" value="BAY53897.1"/>
    <property type="molecule type" value="Genomic_DNA"/>
</dbReference>
<feature type="transmembrane region" description="Helical" evidence="1">
    <location>
        <begin position="34"/>
        <end position="55"/>
    </location>
</feature>
<keyword evidence="3" id="KW-1185">Reference proteome</keyword>
<name>A0A1Z4JBR4_LEPBY</name>
<keyword evidence="1" id="KW-0472">Membrane</keyword>
<dbReference type="Proteomes" id="UP000217895">
    <property type="component" value="Chromosome"/>
</dbReference>
<keyword evidence="1" id="KW-0812">Transmembrane</keyword>
<dbReference type="InterPro" id="IPR048028">
    <property type="entry name" value="Psb34-like"/>
</dbReference>
<dbReference type="NCBIfam" id="NF033486">
    <property type="entry name" value="harvest_ssl1498"/>
    <property type="match status" value="1"/>
</dbReference>
<evidence type="ECO:0000313" key="2">
    <source>
        <dbReference type="EMBL" id="BAY53897.1"/>
    </source>
</evidence>
<evidence type="ECO:0000313" key="3">
    <source>
        <dbReference type="Proteomes" id="UP000217895"/>
    </source>
</evidence>
<evidence type="ECO:0000256" key="1">
    <source>
        <dbReference type="SAM" id="Phobius"/>
    </source>
</evidence>
<dbReference type="AlphaFoldDB" id="A0A1Z4JBR4"/>